<dbReference type="EMBL" id="CP063845">
    <property type="protein sequence ID" value="UFP96036.1"/>
    <property type="molecule type" value="Genomic_DNA"/>
</dbReference>
<reference evidence="4 5" key="1">
    <citation type="journal article" date="2021" name="Genome Biol. Evol.">
        <title>Complete Genome Sequencing of a Novel Gloeobacter Species from a Waterfall Cave in Mexico.</title>
        <authorList>
            <person name="Saw J.H."/>
            <person name="Cardona T."/>
            <person name="Montejano G."/>
        </authorList>
    </citation>
    <scope>NUCLEOTIDE SEQUENCE [LARGE SCALE GENOMIC DNA]</scope>
    <source>
        <strain evidence="4">MG652769</strain>
    </source>
</reference>
<evidence type="ECO:0000256" key="2">
    <source>
        <dbReference type="SAM" id="Phobius"/>
    </source>
</evidence>
<dbReference type="PANTHER" id="PTHR10566">
    <property type="entry name" value="CHAPERONE-ACTIVITY OF BC1 COMPLEX CABC1 -RELATED"/>
    <property type="match status" value="1"/>
</dbReference>
<evidence type="ECO:0000259" key="3">
    <source>
        <dbReference type="PROSITE" id="PS50011"/>
    </source>
</evidence>
<dbReference type="InterPro" id="IPR004147">
    <property type="entry name" value="ABC1_dom"/>
</dbReference>
<keyword evidence="4" id="KW-0418">Kinase</keyword>
<dbReference type="PROSITE" id="PS50011">
    <property type="entry name" value="PROTEIN_KINASE_DOM"/>
    <property type="match status" value="1"/>
</dbReference>
<feature type="transmembrane region" description="Helical" evidence="2">
    <location>
        <begin position="54"/>
        <end position="74"/>
    </location>
</feature>
<proteinExistence type="inferred from homology"/>
<dbReference type="GO" id="GO:0016301">
    <property type="term" value="F:kinase activity"/>
    <property type="evidence" value="ECO:0007669"/>
    <property type="project" value="UniProtKB-KW"/>
</dbReference>
<dbReference type="PANTHER" id="PTHR10566:SF128">
    <property type="entry name" value="UBIB DOMAIN CONTAINING KINASE"/>
    <property type="match status" value="1"/>
</dbReference>
<evidence type="ECO:0000313" key="4">
    <source>
        <dbReference type="EMBL" id="UFP96036.1"/>
    </source>
</evidence>
<keyword evidence="5" id="KW-1185">Reference proteome</keyword>
<dbReference type="InterPro" id="IPR050154">
    <property type="entry name" value="UbiB_kinase"/>
</dbReference>
<dbReference type="CDD" id="cd05121">
    <property type="entry name" value="ABC1_ADCK3-like"/>
    <property type="match status" value="1"/>
</dbReference>
<keyword evidence="4" id="KW-0808">Transferase</keyword>
<keyword evidence="2" id="KW-0472">Membrane</keyword>
<dbReference type="SUPFAM" id="SSF56112">
    <property type="entry name" value="Protein kinase-like (PK-like)"/>
    <property type="match status" value="1"/>
</dbReference>
<dbReference type="Proteomes" id="UP001054846">
    <property type="component" value="Chromosome"/>
</dbReference>
<comment type="similarity">
    <text evidence="1">Belongs to the protein kinase superfamily. ADCK protein kinase family.</text>
</comment>
<sequence length="616" mass="69567">MRALNESTVESRFESAALTRPGAGLPSAVAPDLPFKSYDPDLIARYAERRFGRVVWRFFQTLLPFVGFALMVQWDRLTGTVARHQQKRAVRLREILTRLGPTYIKIGQALSTRPDLVPPVYLDELTLLQDRLPPVPNEEAYALIRAGLGRDPREIYAEFDEVPIAAASLGQVYRARLTTGERVAIKVQRPNLIPLVSLDLYLQRGLLGWVERNVPQVKSDLQAILDEFGRKLFEEMDYIQEGKNAERFAACFTGMPEVYVPRIYWDYTCRQVLTMEWIDGLKLTRLEDIQRAGLNARKVIENGVQCSLRQLLEHGFFHADPHPGNLLVMADGRLAYLDFGMMSEVEPAQRYGLIEAIVHMVNRDFDGLARDYVKLGFLKPDQDLKPIVPVLAAVFGQALGSSIGSLNIKSITDNMSSMMYDLPFRVPAFFALIIRSLVTLEGIAISVDPDFKVLEVAYPYVARRLLTDNAPELRASLSELLFKDGSFRWNRLENLVRNARSARDYDINRALDQAAEFLLSERGTAIREKLIDELTSASTVNPNVPGGKASGLQNLERLWSLLREDPKLDLRKSVSIVGKLILKPEGRDLSRRVAGRLLERELARLLRRTLLPAPSA</sequence>
<dbReference type="Gene3D" id="1.10.510.10">
    <property type="entry name" value="Transferase(Phosphotransferase) domain 1"/>
    <property type="match status" value="1"/>
</dbReference>
<dbReference type="Pfam" id="PF03109">
    <property type="entry name" value="ABC1"/>
    <property type="match status" value="1"/>
</dbReference>
<feature type="domain" description="Protein kinase" evidence="3">
    <location>
        <begin position="158"/>
        <end position="487"/>
    </location>
</feature>
<keyword evidence="2" id="KW-0812">Transmembrane</keyword>
<evidence type="ECO:0000313" key="5">
    <source>
        <dbReference type="Proteomes" id="UP001054846"/>
    </source>
</evidence>
<dbReference type="InterPro" id="IPR011009">
    <property type="entry name" value="Kinase-like_dom_sf"/>
</dbReference>
<name>A0ABY3PQZ1_9CYAN</name>
<dbReference type="InterPro" id="IPR000719">
    <property type="entry name" value="Prot_kinase_dom"/>
</dbReference>
<protein>
    <submittedName>
        <fullName evidence="4">AarF/ABC1/UbiB kinase family protein</fullName>
    </submittedName>
</protein>
<evidence type="ECO:0000256" key="1">
    <source>
        <dbReference type="ARBA" id="ARBA00009670"/>
    </source>
</evidence>
<accession>A0ABY3PQZ1</accession>
<keyword evidence="2" id="KW-1133">Transmembrane helix</keyword>
<gene>
    <name evidence="4" type="ORF">ISF26_07445</name>
</gene>
<organism evidence="4 5">
    <name type="scientific">Gloeobacter morelensis MG652769</name>
    <dbReference type="NCBI Taxonomy" id="2781736"/>
    <lineage>
        <taxon>Bacteria</taxon>
        <taxon>Bacillati</taxon>
        <taxon>Cyanobacteriota</taxon>
        <taxon>Cyanophyceae</taxon>
        <taxon>Gloeobacterales</taxon>
        <taxon>Gloeobacteraceae</taxon>
        <taxon>Gloeobacter</taxon>
        <taxon>Gloeobacter morelensis</taxon>
    </lineage>
</organism>
<dbReference type="RefSeq" id="WP_230843279.1">
    <property type="nucleotide sequence ID" value="NZ_CP063845.1"/>
</dbReference>